<dbReference type="RefSeq" id="WP_229121681.1">
    <property type="nucleotide sequence ID" value="NZ_CP064791.1"/>
</dbReference>
<accession>A0A897NQI4</accession>
<dbReference type="EMBL" id="CP064791">
    <property type="protein sequence ID" value="QSG13725.1"/>
    <property type="molecule type" value="Genomic_DNA"/>
</dbReference>
<dbReference type="Proteomes" id="UP000663292">
    <property type="component" value="Chromosome"/>
</dbReference>
<gene>
    <name evidence="1" type="ORF">HSEST_0169</name>
</gene>
<sequence length="293" mass="34714">MDQNEVAFIYDEIGDRGFGMLRCLPVIHYLGVHHFTFPKRWRQLSSPAQYDYLDYEYELLGEIDLRDEMLCAITNQNYETHTEFTIRPLLHRYESSEATFVVIADHHDFDPQEGQRMLRMQPFVYDMGSYRQVYSYFEDHYEEVGVGCPLIDTANLFMQDNANLYRMVTGQQLTRTRELFEVLPDAPYLPLYEAFVQIFSRRREPGASPLDSFAEIEGLGRWLRRRLEWDRQKALEVARSLNRRVDADESTFDSAQRSRHPMMEEATSVARTIDSTESDVHERYMRWLSKVVQ</sequence>
<organism evidence="1 2">
    <name type="scientific">Halapricum desulfuricans</name>
    <dbReference type="NCBI Taxonomy" id="2841257"/>
    <lineage>
        <taxon>Archaea</taxon>
        <taxon>Methanobacteriati</taxon>
        <taxon>Methanobacteriota</taxon>
        <taxon>Stenosarchaea group</taxon>
        <taxon>Halobacteria</taxon>
        <taxon>Halobacteriales</taxon>
        <taxon>Haloarculaceae</taxon>
        <taxon>Halapricum</taxon>
    </lineage>
</organism>
<keyword evidence="2" id="KW-1185">Reference proteome</keyword>
<protein>
    <submittedName>
        <fullName evidence="1">Uncharacterized protein</fullName>
    </submittedName>
</protein>
<evidence type="ECO:0000313" key="2">
    <source>
        <dbReference type="Proteomes" id="UP000663292"/>
    </source>
</evidence>
<name>A0A897NQI4_9EURY</name>
<dbReference type="AlphaFoldDB" id="A0A897NQI4"/>
<proteinExistence type="predicted"/>
<reference evidence="1 2" key="1">
    <citation type="submission" date="2020-11" db="EMBL/GenBank/DDBJ databases">
        <title>Carbohydrate-dependent, anaerobic sulfur respiration: A novel catabolism in halophilic archaea.</title>
        <authorList>
            <person name="Sorokin D.Y."/>
            <person name="Messina E."/>
            <person name="Smedile F."/>
            <person name="La Cono V."/>
            <person name="Hallsworth J.E."/>
            <person name="Yakimov M.M."/>
        </authorList>
    </citation>
    <scope>NUCLEOTIDE SEQUENCE [LARGE SCALE GENOMIC DNA]</scope>
    <source>
        <strain evidence="1 2">HSR-Est</strain>
    </source>
</reference>
<dbReference type="GeneID" id="68856811"/>
<evidence type="ECO:0000313" key="1">
    <source>
        <dbReference type="EMBL" id="QSG13725.1"/>
    </source>
</evidence>